<dbReference type="EMBL" id="CATQJA010000553">
    <property type="protein sequence ID" value="CAJ0561462.1"/>
    <property type="molecule type" value="Genomic_DNA"/>
</dbReference>
<proteinExistence type="predicted"/>
<feature type="transmembrane region" description="Helical" evidence="1">
    <location>
        <begin position="29"/>
        <end position="47"/>
    </location>
</feature>
<name>A0AA36C7C9_9BILA</name>
<keyword evidence="1" id="KW-0812">Transmembrane</keyword>
<accession>A0AA36C7C9</accession>
<protein>
    <submittedName>
        <fullName evidence="2">Uncharacterized protein</fullName>
    </submittedName>
</protein>
<dbReference type="Proteomes" id="UP001177023">
    <property type="component" value="Unassembled WGS sequence"/>
</dbReference>
<evidence type="ECO:0000256" key="1">
    <source>
        <dbReference type="SAM" id="Phobius"/>
    </source>
</evidence>
<evidence type="ECO:0000313" key="2">
    <source>
        <dbReference type="EMBL" id="CAJ0561462.1"/>
    </source>
</evidence>
<keyword evidence="3" id="KW-1185">Reference proteome</keyword>
<organism evidence="2 3">
    <name type="scientific">Mesorhabditis spiculigera</name>
    <dbReference type="NCBI Taxonomy" id="96644"/>
    <lineage>
        <taxon>Eukaryota</taxon>
        <taxon>Metazoa</taxon>
        <taxon>Ecdysozoa</taxon>
        <taxon>Nematoda</taxon>
        <taxon>Chromadorea</taxon>
        <taxon>Rhabditida</taxon>
        <taxon>Rhabditina</taxon>
        <taxon>Rhabditomorpha</taxon>
        <taxon>Rhabditoidea</taxon>
        <taxon>Rhabditidae</taxon>
        <taxon>Mesorhabditinae</taxon>
        <taxon>Mesorhabditis</taxon>
    </lineage>
</organism>
<reference evidence="2" key="1">
    <citation type="submission" date="2023-06" db="EMBL/GenBank/DDBJ databases">
        <authorList>
            <person name="Delattre M."/>
        </authorList>
    </citation>
    <scope>NUCLEOTIDE SEQUENCE</scope>
    <source>
        <strain evidence="2">AF72</strain>
    </source>
</reference>
<keyword evidence="1" id="KW-0472">Membrane</keyword>
<dbReference type="AlphaFoldDB" id="A0AA36C7C9"/>
<sequence length="210" mass="24553">MANKQQKKKGAAPEEVATSLSAYTIIKRSLYGVVLAIFFANCIKYIYDQEIFFEKIVPDFEQQMINNRQMRINENPLTLMGQKWLSLPPDSERVGSRMDAATWKIDHLHFDPYSYELEHYETMLRTGVLERDGTNANRRLLLLGHGVGVFPPFFYQKYPKLIKHNYKKHFKFCIWKQLPLLSNWLLTCAQREFDDKALDSNESDTPPPSN</sequence>
<keyword evidence="1" id="KW-1133">Transmembrane helix</keyword>
<feature type="non-terminal residue" evidence="2">
    <location>
        <position position="1"/>
    </location>
</feature>
<gene>
    <name evidence="2" type="ORF">MSPICULIGERA_LOCUS1842</name>
</gene>
<evidence type="ECO:0000313" key="3">
    <source>
        <dbReference type="Proteomes" id="UP001177023"/>
    </source>
</evidence>
<comment type="caution">
    <text evidence="2">The sequence shown here is derived from an EMBL/GenBank/DDBJ whole genome shotgun (WGS) entry which is preliminary data.</text>
</comment>